<accession>A0AAE8ER83</accession>
<dbReference type="Gene3D" id="2.40.50.100">
    <property type="match status" value="1"/>
</dbReference>
<reference evidence="6 7" key="1">
    <citation type="submission" date="2016-09" db="EMBL/GenBank/DDBJ databases">
        <authorList>
            <person name="Doonan J."/>
            <person name="Pachebat J.A."/>
            <person name="Golyshin P.N."/>
            <person name="Denman S."/>
            <person name="Mcdonald J.E."/>
        </authorList>
    </citation>
    <scope>NUCLEOTIDE SEQUENCE [LARGE SCALE GENOMIC DNA]</scope>
    <source>
        <strain evidence="6 7">FRB141</strain>
    </source>
</reference>
<dbReference type="AlphaFoldDB" id="A0AAE8ER83"/>
<dbReference type="InterPro" id="IPR011053">
    <property type="entry name" value="Single_hybrid_motif"/>
</dbReference>
<keyword evidence="4" id="KW-0275">Fatty acid biosynthesis</keyword>
<dbReference type="GO" id="GO:0006633">
    <property type="term" value="P:fatty acid biosynthetic process"/>
    <property type="evidence" value="ECO:0007669"/>
    <property type="project" value="UniProtKB-KW"/>
</dbReference>
<comment type="function">
    <text evidence="1 4">This protein is a component of the acetyl coenzyme A carboxylase complex; first, biotin carboxylase catalyzes the carboxylation of the carrier protein and then the transcarboxylase transfers the carboxyl group to form malonyl-CoA.</text>
</comment>
<dbReference type="PROSITE" id="PS50968">
    <property type="entry name" value="BIOTINYL_LIPOYL"/>
    <property type="match status" value="1"/>
</dbReference>
<evidence type="ECO:0000259" key="5">
    <source>
        <dbReference type="PROSITE" id="PS50968"/>
    </source>
</evidence>
<dbReference type="Pfam" id="PF00364">
    <property type="entry name" value="Biotin_lipoyl"/>
    <property type="match status" value="1"/>
</dbReference>
<dbReference type="InterPro" id="IPR000089">
    <property type="entry name" value="Biotin_lipoyl"/>
</dbReference>
<dbReference type="PANTHER" id="PTHR45266">
    <property type="entry name" value="OXALOACETATE DECARBOXYLASE ALPHA CHAIN"/>
    <property type="match status" value="1"/>
</dbReference>
<dbReference type="InterPro" id="IPR001249">
    <property type="entry name" value="AcCoA_biotinCC"/>
</dbReference>
<evidence type="ECO:0000313" key="7">
    <source>
        <dbReference type="Proteomes" id="UP000285972"/>
    </source>
</evidence>
<proteinExistence type="predicted"/>
<dbReference type="GO" id="GO:0009317">
    <property type="term" value="C:acetyl-CoA carboxylase complex"/>
    <property type="evidence" value="ECO:0007669"/>
    <property type="project" value="InterPro"/>
</dbReference>
<dbReference type="GO" id="GO:0003989">
    <property type="term" value="F:acetyl-CoA carboxylase activity"/>
    <property type="evidence" value="ECO:0007669"/>
    <property type="project" value="InterPro"/>
</dbReference>
<name>A0AAE8ER83_9GAMM</name>
<protein>
    <recommendedName>
        <fullName evidence="2 4">Biotin carboxyl carrier protein of acetyl-CoA carboxylase</fullName>
    </recommendedName>
</protein>
<dbReference type="PRINTS" id="PR01071">
    <property type="entry name" value="ACOABIOTINCC"/>
</dbReference>
<evidence type="ECO:0000256" key="4">
    <source>
        <dbReference type="RuleBase" id="RU364072"/>
    </source>
</evidence>
<feature type="domain" description="Lipoyl-binding" evidence="5">
    <location>
        <begin position="48"/>
        <end position="134"/>
    </location>
</feature>
<dbReference type="EMBL" id="MJLX01000005">
    <property type="protein sequence ID" value="RLM28663.1"/>
    <property type="molecule type" value="Genomic_DNA"/>
</dbReference>
<keyword evidence="3 4" id="KW-0092">Biotin</keyword>
<organism evidence="6 7">
    <name type="scientific">Brenneria goodwinii</name>
    <dbReference type="NCBI Taxonomy" id="1109412"/>
    <lineage>
        <taxon>Bacteria</taxon>
        <taxon>Pseudomonadati</taxon>
        <taxon>Pseudomonadota</taxon>
        <taxon>Gammaproteobacteria</taxon>
        <taxon>Enterobacterales</taxon>
        <taxon>Pectobacteriaceae</taxon>
        <taxon>Brenneria</taxon>
    </lineage>
</organism>
<dbReference type="CDD" id="cd06850">
    <property type="entry name" value="biotinyl_domain"/>
    <property type="match status" value="1"/>
</dbReference>
<evidence type="ECO:0000313" key="6">
    <source>
        <dbReference type="EMBL" id="RLM28663.1"/>
    </source>
</evidence>
<dbReference type="SUPFAM" id="SSF51230">
    <property type="entry name" value="Single hybrid motif"/>
    <property type="match status" value="1"/>
</dbReference>
<keyword evidence="4" id="KW-0444">Lipid biosynthesis</keyword>
<keyword evidence="4" id="KW-0276">Fatty acid metabolism</keyword>
<dbReference type="InterPro" id="IPR050709">
    <property type="entry name" value="Biotin_Carboxyl_Carrier/Decarb"/>
</dbReference>
<gene>
    <name evidence="6" type="ORF">BIY26_03405</name>
</gene>
<dbReference type="Proteomes" id="UP000285972">
    <property type="component" value="Unassembled WGS sequence"/>
</dbReference>
<evidence type="ECO:0000256" key="3">
    <source>
        <dbReference type="ARBA" id="ARBA00023267"/>
    </source>
</evidence>
<evidence type="ECO:0000256" key="1">
    <source>
        <dbReference type="ARBA" id="ARBA00003761"/>
    </source>
</evidence>
<keyword evidence="4" id="KW-0443">Lipid metabolism</keyword>
<sequence length="136" mass="14423">MEYSRVESLLQLVAEEGIETLELETTQFFIRIQRQAAEPTAMPLDTAPSDLGVAATDVQQVCAPVDGVFYRAASAGGTPLCEVGGRVTHGAPLGIIEAMKIMNQIMADGEGCVAEVLAADGEMVRQGQPLFIITRG</sequence>
<dbReference type="PANTHER" id="PTHR45266:SF3">
    <property type="entry name" value="OXALOACETATE DECARBOXYLASE ALPHA CHAIN"/>
    <property type="match status" value="1"/>
</dbReference>
<comment type="caution">
    <text evidence="6">The sequence shown here is derived from an EMBL/GenBank/DDBJ whole genome shotgun (WGS) entry which is preliminary data.</text>
</comment>
<comment type="pathway">
    <text evidence="4">Lipid metabolism; fatty acid biosynthesis.</text>
</comment>
<evidence type="ECO:0000256" key="2">
    <source>
        <dbReference type="ARBA" id="ARBA00017562"/>
    </source>
</evidence>